<evidence type="ECO:0008006" key="3">
    <source>
        <dbReference type="Google" id="ProtNLM"/>
    </source>
</evidence>
<dbReference type="Gene3D" id="3.40.50.1580">
    <property type="entry name" value="Nucleoside phosphorylase domain"/>
    <property type="match status" value="1"/>
</dbReference>
<dbReference type="InterPro" id="IPR035994">
    <property type="entry name" value="Nucleoside_phosphorylase_sf"/>
</dbReference>
<dbReference type="EMBL" id="ML738665">
    <property type="protein sequence ID" value="KAE8159944.1"/>
    <property type="molecule type" value="Genomic_DNA"/>
</dbReference>
<reference evidence="1 2" key="1">
    <citation type="submission" date="2019-04" db="EMBL/GenBank/DDBJ databases">
        <title>Friends and foes A comparative genomics study of 23 Aspergillus species from section Flavi.</title>
        <authorList>
            <consortium name="DOE Joint Genome Institute"/>
            <person name="Kjaerbolling I."/>
            <person name="Vesth T."/>
            <person name="Frisvad J.C."/>
            <person name="Nybo J.L."/>
            <person name="Theobald S."/>
            <person name="Kildgaard S."/>
            <person name="Isbrandt T."/>
            <person name="Kuo A."/>
            <person name="Sato A."/>
            <person name="Lyhne E.K."/>
            <person name="Kogle M.E."/>
            <person name="Wiebenga A."/>
            <person name="Kun R.S."/>
            <person name="Lubbers R.J."/>
            <person name="Makela M.R."/>
            <person name="Barry K."/>
            <person name="Chovatia M."/>
            <person name="Clum A."/>
            <person name="Daum C."/>
            <person name="Haridas S."/>
            <person name="He G."/>
            <person name="LaButti K."/>
            <person name="Lipzen A."/>
            <person name="Mondo S."/>
            <person name="Riley R."/>
            <person name="Salamov A."/>
            <person name="Simmons B.A."/>
            <person name="Magnuson J.K."/>
            <person name="Henrissat B."/>
            <person name="Mortensen U.H."/>
            <person name="Larsen T.O."/>
            <person name="Devries R.P."/>
            <person name="Grigoriev I.V."/>
            <person name="Machida M."/>
            <person name="Baker S.E."/>
            <person name="Andersen M.R."/>
        </authorList>
    </citation>
    <scope>NUCLEOTIDE SEQUENCE [LARGE SCALE GENOMIC DNA]</scope>
    <source>
        <strain evidence="1 2">CBS 117626</strain>
    </source>
</reference>
<dbReference type="PANTHER" id="PTHR46082:SF11">
    <property type="entry name" value="AAA+ ATPASE DOMAIN-CONTAINING PROTEIN-RELATED"/>
    <property type="match status" value="1"/>
</dbReference>
<dbReference type="OrthoDB" id="1577640at2759"/>
<dbReference type="AlphaFoldDB" id="A0A5N6UMT6"/>
<protein>
    <recommendedName>
        <fullName evidence="3">Nucleoside phosphorylase domain-containing protein</fullName>
    </recommendedName>
</protein>
<dbReference type="GO" id="GO:0009116">
    <property type="term" value="P:nucleoside metabolic process"/>
    <property type="evidence" value="ECO:0007669"/>
    <property type="project" value="InterPro"/>
</dbReference>
<dbReference type="Proteomes" id="UP000326950">
    <property type="component" value="Unassembled WGS sequence"/>
</dbReference>
<dbReference type="GO" id="GO:0003824">
    <property type="term" value="F:catalytic activity"/>
    <property type="evidence" value="ECO:0007669"/>
    <property type="project" value="InterPro"/>
</dbReference>
<sequence>MPDETFPSLPATTVHNAYVLGKIENHNIVLTCLPVGIYGTTSATAVVSQLQSTFPNIRYGILVGIGGGVSGKRMDIRLGDVVVSKPTGSSAGVKQYDFGKAIKGGHFQRIGMLNQPPIILLTAVSHLMAN</sequence>
<evidence type="ECO:0000313" key="2">
    <source>
        <dbReference type="Proteomes" id="UP000326950"/>
    </source>
</evidence>
<name>A0A5N6UMT6_ASPTM</name>
<keyword evidence="2" id="KW-1185">Reference proteome</keyword>
<organism evidence="1 2">
    <name type="scientific">Aspergillus tamarii</name>
    <dbReference type="NCBI Taxonomy" id="41984"/>
    <lineage>
        <taxon>Eukaryota</taxon>
        <taxon>Fungi</taxon>
        <taxon>Dikarya</taxon>
        <taxon>Ascomycota</taxon>
        <taxon>Pezizomycotina</taxon>
        <taxon>Eurotiomycetes</taxon>
        <taxon>Eurotiomycetidae</taxon>
        <taxon>Eurotiales</taxon>
        <taxon>Aspergillaceae</taxon>
        <taxon>Aspergillus</taxon>
        <taxon>Aspergillus subgen. Circumdati</taxon>
    </lineage>
</organism>
<gene>
    <name evidence="1" type="ORF">BDV40DRAFT_302723</name>
</gene>
<accession>A0A5N6UMT6</accession>
<evidence type="ECO:0000313" key="1">
    <source>
        <dbReference type="EMBL" id="KAE8159944.1"/>
    </source>
</evidence>
<dbReference type="PANTHER" id="PTHR46082">
    <property type="entry name" value="ATP/GTP-BINDING PROTEIN-RELATED"/>
    <property type="match status" value="1"/>
</dbReference>
<dbReference type="InterPro" id="IPR053137">
    <property type="entry name" value="NLR-like"/>
</dbReference>
<dbReference type="SUPFAM" id="SSF53167">
    <property type="entry name" value="Purine and uridine phosphorylases"/>
    <property type="match status" value="1"/>
</dbReference>
<proteinExistence type="predicted"/>